<proteinExistence type="predicted"/>
<feature type="signal peptide" evidence="2">
    <location>
        <begin position="1"/>
        <end position="16"/>
    </location>
</feature>
<keyword evidence="4" id="KW-1185">Reference proteome</keyword>
<dbReference type="EMBL" id="JARAKH010000011">
    <property type="protein sequence ID" value="KAK8399723.1"/>
    <property type="molecule type" value="Genomic_DNA"/>
</dbReference>
<comment type="caution">
    <text evidence="3">The sequence shown here is derived from an EMBL/GenBank/DDBJ whole genome shotgun (WGS) entry which is preliminary data.</text>
</comment>
<dbReference type="Proteomes" id="UP001487740">
    <property type="component" value="Unassembled WGS sequence"/>
</dbReference>
<evidence type="ECO:0000313" key="3">
    <source>
        <dbReference type="EMBL" id="KAK8399723.1"/>
    </source>
</evidence>
<keyword evidence="2" id="KW-0732">Signal</keyword>
<feature type="chain" id="PRO_5043384982" evidence="2">
    <location>
        <begin position="17"/>
        <end position="201"/>
    </location>
</feature>
<sequence>MRVSLILLACVSCVVAFPAYFFPYGNSQEVSWVRRVLDCPELLYGSYESYKCRSRRERRPQQGHPQLTVLEIVEPESGRISVHEDEHAGTFAIRVPHQAKLVTPKCKPHEIYVGELDICVEAEEHLVRPKVTDSKRGQEKQKEDKKEPVRVLEVGEYEKKKCGPGEIWVPEVDACLDRNPPPPLEPEDSPPKSQRLKKHGY</sequence>
<dbReference type="AlphaFoldDB" id="A0AAW0UKM8"/>
<protein>
    <submittedName>
        <fullName evidence="3">Uncharacterized protein</fullName>
    </submittedName>
</protein>
<evidence type="ECO:0000313" key="4">
    <source>
        <dbReference type="Proteomes" id="UP001487740"/>
    </source>
</evidence>
<gene>
    <name evidence="3" type="ORF">O3P69_003618</name>
</gene>
<reference evidence="3 4" key="1">
    <citation type="submission" date="2023-03" db="EMBL/GenBank/DDBJ databases">
        <title>High-quality genome of Scylla paramamosain provides insights in environmental adaptation.</title>
        <authorList>
            <person name="Zhang L."/>
        </authorList>
    </citation>
    <scope>NUCLEOTIDE SEQUENCE [LARGE SCALE GENOMIC DNA]</scope>
    <source>
        <strain evidence="3">LZ_2023a</strain>
        <tissue evidence="3">Muscle</tissue>
    </source>
</reference>
<evidence type="ECO:0000256" key="2">
    <source>
        <dbReference type="SAM" id="SignalP"/>
    </source>
</evidence>
<evidence type="ECO:0000256" key="1">
    <source>
        <dbReference type="SAM" id="MobiDB-lite"/>
    </source>
</evidence>
<accession>A0AAW0UKM8</accession>
<feature type="region of interest" description="Disordered" evidence="1">
    <location>
        <begin position="173"/>
        <end position="201"/>
    </location>
</feature>
<name>A0AAW0UKM8_SCYPA</name>
<organism evidence="3 4">
    <name type="scientific">Scylla paramamosain</name>
    <name type="common">Mud crab</name>
    <dbReference type="NCBI Taxonomy" id="85552"/>
    <lineage>
        <taxon>Eukaryota</taxon>
        <taxon>Metazoa</taxon>
        <taxon>Ecdysozoa</taxon>
        <taxon>Arthropoda</taxon>
        <taxon>Crustacea</taxon>
        <taxon>Multicrustacea</taxon>
        <taxon>Malacostraca</taxon>
        <taxon>Eumalacostraca</taxon>
        <taxon>Eucarida</taxon>
        <taxon>Decapoda</taxon>
        <taxon>Pleocyemata</taxon>
        <taxon>Brachyura</taxon>
        <taxon>Eubrachyura</taxon>
        <taxon>Portunoidea</taxon>
        <taxon>Portunidae</taxon>
        <taxon>Portuninae</taxon>
        <taxon>Scylla</taxon>
    </lineage>
</organism>